<evidence type="ECO:0000256" key="1">
    <source>
        <dbReference type="ARBA" id="ARBA00004651"/>
    </source>
</evidence>
<evidence type="ECO:0000256" key="4">
    <source>
        <dbReference type="ARBA" id="ARBA00022475"/>
    </source>
</evidence>
<feature type="transmembrane region" description="Helical" evidence="9">
    <location>
        <begin position="76"/>
        <end position="96"/>
    </location>
</feature>
<evidence type="ECO:0000313" key="11">
    <source>
        <dbReference type="Proteomes" id="UP000191154"/>
    </source>
</evidence>
<name>A0A1S8N6B7_CLOSA</name>
<dbReference type="Gene3D" id="1.10.1760.20">
    <property type="match status" value="1"/>
</dbReference>
<feature type="transmembrane region" description="Helical" evidence="9">
    <location>
        <begin position="44"/>
        <end position="70"/>
    </location>
</feature>
<keyword evidence="7 8" id="KW-0472">Membrane</keyword>
<evidence type="ECO:0000256" key="8">
    <source>
        <dbReference type="PIRNR" id="PIRNR037778"/>
    </source>
</evidence>
<comment type="caution">
    <text evidence="10">The sequence shown here is derived from an EMBL/GenBank/DDBJ whole genome shotgun (WGS) entry which is preliminary data.</text>
</comment>
<evidence type="ECO:0000313" key="10">
    <source>
        <dbReference type="EMBL" id="OOM11938.1"/>
    </source>
</evidence>
<evidence type="ECO:0000256" key="3">
    <source>
        <dbReference type="ARBA" id="ARBA00022448"/>
    </source>
</evidence>
<gene>
    <name evidence="10" type="primary">ribU</name>
    <name evidence="10" type="ORF">CLOSAC_23670</name>
</gene>
<sequence>MNEKTSKLVKISLLSAIALVLRYIEFPVLPLFPWLQMDLSDVPAMLGTFGFGPIVGIIIELLKNVLIVGIKGTSTAFIGEVANFLFGVALLVPAGLVYHKKKSKKTAIIGMILGGIFMEVIAIIVNAYFLLPAYGMNMDSAQLMQYITWGLLPFNAIKSVIVSVVTYVLYKKISVSIFKVEPNFGGSENSAKTM</sequence>
<dbReference type="RefSeq" id="WP_077865608.1">
    <property type="nucleotide sequence ID" value="NZ_LZYZ01000004.1"/>
</dbReference>
<comment type="similarity">
    <text evidence="2 8">Belongs to the prokaryotic riboflavin transporter (P-RFT) (TC 2.A.87) family.</text>
</comment>
<dbReference type="GO" id="GO:0032217">
    <property type="term" value="F:riboflavin transmembrane transporter activity"/>
    <property type="evidence" value="ECO:0007669"/>
    <property type="project" value="UniProtKB-UniRule"/>
</dbReference>
<protein>
    <recommendedName>
        <fullName evidence="8">Riboflavin transporter</fullName>
    </recommendedName>
</protein>
<dbReference type="STRING" id="169679.CSACC_05650"/>
<proteinExistence type="inferred from homology"/>
<dbReference type="GO" id="GO:0005886">
    <property type="term" value="C:plasma membrane"/>
    <property type="evidence" value="ECO:0007669"/>
    <property type="project" value="UniProtKB-SubCell"/>
</dbReference>
<accession>A0A1S8N6B7</accession>
<dbReference type="Pfam" id="PF12822">
    <property type="entry name" value="ECF_trnsprt"/>
    <property type="match status" value="1"/>
</dbReference>
<reference evidence="10 11" key="1">
    <citation type="submission" date="2016-05" db="EMBL/GenBank/DDBJ databases">
        <title>Microbial solvent formation.</title>
        <authorList>
            <person name="Poehlein A."/>
            <person name="Montoya Solano J.D."/>
            <person name="Flitsch S."/>
            <person name="Krabben P."/>
            <person name="Duerre P."/>
            <person name="Daniel R."/>
        </authorList>
    </citation>
    <scope>NUCLEOTIDE SEQUENCE [LARGE SCALE GENOMIC DNA]</scope>
    <source>
        <strain evidence="10 11">L1-8</strain>
    </source>
</reference>
<feature type="transmembrane region" description="Helical" evidence="9">
    <location>
        <begin position="108"/>
        <end position="131"/>
    </location>
</feature>
<dbReference type="PANTHER" id="PTHR38438:SF1">
    <property type="entry name" value="RIBOFLAVIN TRANSPORTER RIBU"/>
    <property type="match status" value="1"/>
</dbReference>
<keyword evidence="3 8" id="KW-0813">Transport</keyword>
<evidence type="ECO:0000256" key="5">
    <source>
        <dbReference type="ARBA" id="ARBA00022692"/>
    </source>
</evidence>
<dbReference type="PANTHER" id="PTHR38438">
    <property type="entry name" value="RIBOFLAVIN TRANSPORTER RIBU"/>
    <property type="match status" value="1"/>
</dbReference>
<dbReference type="EMBL" id="LZYZ01000004">
    <property type="protein sequence ID" value="OOM11938.1"/>
    <property type="molecule type" value="Genomic_DNA"/>
</dbReference>
<keyword evidence="6 9" id="KW-1133">Transmembrane helix</keyword>
<dbReference type="AlphaFoldDB" id="A0A1S8N6B7"/>
<dbReference type="PIRSF" id="PIRSF037778">
    <property type="entry name" value="UCP037778_transp_RibU"/>
    <property type="match status" value="1"/>
</dbReference>
<feature type="transmembrane region" description="Helical" evidence="9">
    <location>
        <begin position="12"/>
        <end position="32"/>
    </location>
</feature>
<evidence type="ECO:0000256" key="9">
    <source>
        <dbReference type="SAM" id="Phobius"/>
    </source>
</evidence>
<feature type="transmembrane region" description="Helical" evidence="9">
    <location>
        <begin position="151"/>
        <end position="170"/>
    </location>
</feature>
<evidence type="ECO:0000256" key="6">
    <source>
        <dbReference type="ARBA" id="ARBA00022989"/>
    </source>
</evidence>
<keyword evidence="4 8" id="KW-1003">Cell membrane</keyword>
<dbReference type="InterPro" id="IPR025720">
    <property type="entry name" value="RibU"/>
</dbReference>
<organism evidence="10 11">
    <name type="scientific">Clostridium saccharobutylicum</name>
    <dbReference type="NCBI Taxonomy" id="169679"/>
    <lineage>
        <taxon>Bacteria</taxon>
        <taxon>Bacillati</taxon>
        <taxon>Bacillota</taxon>
        <taxon>Clostridia</taxon>
        <taxon>Eubacteriales</taxon>
        <taxon>Clostridiaceae</taxon>
        <taxon>Clostridium</taxon>
    </lineage>
</organism>
<comment type="subcellular location">
    <subcellularLocation>
        <location evidence="1">Cell membrane</location>
        <topology evidence="1">Multi-pass membrane protein</topology>
    </subcellularLocation>
</comment>
<evidence type="ECO:0000256" key="7">
    <source>
        <dbReference type="ARBA" id="ARBA00023136"/>
    </source>
</evidence>
<comment type="function">
    <text evidence="8">Probably a riboflavin-binding protein that interacts with the energy-coupling factor (ECF) ABC-transporter complex.</text>
</comment>
<dbReference type="Proteomes" id="UP000191154">
    <property type="component" value="Unassembled WGS sequence"/>
</dbReference>
<evidence type="ECO:0000256" key="2">
    <source>
        <dbReference type="ARBA" id="ARBA00005540"/>
    </source>
</evidence>
<keyword evidence="5 9" id="KW-0812">Transmembrane</keyword>
<dbReference type="InterPro" id="IPR024529">
    <property type="entry name" value="ECF_trnsprt_substrate-spec"/>
</dbReference>